<accession>A0A3N0DRS4</accession>
<evidence type="ECO:0000256" key="1">
    <source>
        <dbReference type="SAM" id="SignalP"/>
    </source>
</evidence>
<evidence type="ECO:0008006" key="4">
    <source>
        <dbReference type="Google" id="ProtNLM"/>
    </source>
</evidence>
<protein>
    <recommendedName>
        <fullName evidence="4">DUF4249 family protein</fullName>
    </recommendedName>
</protein>
<dbReference type="Pfam" id="PF22000">
    <property type="entry name" value="DUF6929"/>
    <property type="match status" value="1"/>
</dbReference>
<comment type="caution">
    <text evidence="2">The sequence shown here is derived from an EMBL/GenBank/DDBJ whole genome shotgun (WGS) entry which is preliminary data.</text>
</comment>
<feature type="signal peptide" evidence="1">
    <location>
        <begin position="1"/>
        <end position="23"/>
    </location>
</feature>
<gene>
    <name evidence="2" type="ORF">ED312_19835</name>
</gene>
<dbReference type="OrthoDB" id="6710009at2"/>
<dbReference type="EMBL" id="RJTM01000138">
    <property type="protein sequence ID" value="RNL78053.1"/>
    <property type="molecule type" value="Genomic_DNA"/>
</dbReference>
<organism evidence="2 3">
    <name type="scientific">Sinomicrobium pectinilyticum</name>
    <dbReference type="NCBI Taxonomy" id="1084421"/>
    <lineage>
        <taxon>Bacteria</taxon>
        <taxon>Pseudomonadati</taxon>
        <taxon>Bacteroidota</taxon>
        <taxon>Flavobacteriia</taxon>
        <taxon>Flavobacteriales</taxon>
        <taxon>Flavobacteriaceae</taxon>
        <taxon>Sinomicrobium</taxon>
    </lineage>
</organism>
<keyword evidence="1" id="KW-0732">Signal</keyword>
<evidence type="ECO:0000313" key="2">
    <source>
        <dbReference type="EMBL" id="RNL78053.1"/>
    </source>
</evidence>
<name>A0A3N0DRS4_SINP1</name>
<proteinExistence type="predicted"/>
<dbReference type="PROSITE" id="PS51257">
    <property type="entry name" value="PROKAR_LIPOPROTEIN"/>
    <property type="match status" value="1"/>
</dbReference>
<keyword evidence="3" id="KW-1185">Reference proteome</keyword>
<feature type="chain" id="PRO_5018188851" description="DUF4249 family protein" evidence="1">
    <location>
        <begin position="24"/>
        <end position="322"/>
    </location>
</feature>
<sequence>MNTMICKRNLYFFLITIVSSACSGPSVECEIVHRQSLPGVPSASGTAVTEDQVYIAGDNSPWLFRFSRKYEPISRISVFRYIRLSKGEIIPKRDKPDFEAMEIINNKIFLFGSGALSPQRDIMVQVDTENRNKVSTFSLKPFYDMIRDRHIPEGGELNIEAVAAPENRICFFLRGENKVLEYPVSGFFGFLENKGAYPEPNVYVLELPSIDGIKSGFSGATAIPGQDKIIFTASVENTPNAIDDGEILGSFTGIIDCTKLKDSYQPACVLLSEGDKANTPLKIKVESVSVLDSTSPRNIKVLFVTDNDTGRDSELLEALLRW</sequence>
<evidence type="ECO:0000313" key="3">
    <source>
        <dbReference type="Proteomes" id="UP000267469"/>
    </source>
</evidence>
<dbReference type="Proteomes" id="UP000267469">
    <property type="component" value="Unassembled WGS sequence"/>
</dbReference>
<reference evidence="2 3" key="1">
    <citation type="submission" date="2018-10" db="EMBL/GenBank/DDBJ databases">
        <title>Sinomicrobium pectinilyticum sp. nov., a pectinase-producing bacterium isolated from alkaline and saline soil, and emended description of the genus Sinomicrobium.</title>
        <authorList>
            <person name="Cheng B."/>
            <person name="Li C."/>
            <person name="Lai Q."/>
            <person name="Du M."/>
            <person name="Shao Z."/>
            <person name="Xu P."/>
            <person name="Yang C."/>
        </authorList>
    </citation>
    <scope>NUCLEOTIDE SEQUENCE [LARGE SCALE GENOMIC DNA]</scope>
    <source>
        <strain evidence="2 3">5DNS001</strain>
    </source>
</reference>
<dbReference type="InterPro" id="IPR053851">
    <property type="entry name" value="DUF6929"/>
</dbReference>
<dbReference type="AlphaFoldDB" id="A0A3N0DRS4"/>